<reference evidence="1 2" key="1">
    <citation type="submission" date="2024-04" db="EMBL/GenBank/DDBJ databases">
        <authorList>
            <person name="Rising A."/>
            <person name="Reimegard J."/>
            <person name="Sonavane S."/>
            <person name="Akerstrom W."/>
            <person name="Nylinder S."/>
            <person name="Hedman E."/>
            <person name="Kallberg Y."/>
        </authorList>
    </citation>
    <scope>NUCLEOTIDE SEQUENCE [LARGE SCALE GENOMIC DNA]</scope>
</reference>
<proteinExistence type="predicted"/>
<evidence type="ECO:0000313" key="2">
    <source>
        <dbReference type="Proteomes" id="UP001497382"/>
    </source>
</evidence>
<dbReference type="EMBL" id="CAXIEN010000086">
    <property type="protein sequence ID" value="CAL1275616.1"/>
    <property type="molecule type" value="Genomic_DNA"/>
</dbReference>
<name>A0AAV1ZUT7_9ARAC</name>
<dbReference type="AlphaFoldDB" id="A0AAV1ZUT7"/>
<comment type="caution">
    <text evidence="1">The sequence shown here is derived from an EMBL/GenBank/DDBJ whole genome shotgun (WGS) entry which is preliminary data.</text>
</comment>
<keyword evidence="2" id="KW-1185">Reference proteome</keyword>
<accession>A0AAV1ZUT7</accession>
<protein>
    <submittedName>
        <fullName evidence="1">Uncharacterized protein</fullName>
    </submittedName>
</protein>
<dbReference type="Proteomes" id="UP001497382">
    <property type="component" value="Unassembled WGS sequence"/>
</dbReference>
<gene>
    <name evidence="1" type="ORF">LARSCL_LOCUS8178</name>
</gene>
<organism evidence="1 2">
    <name type="scientific">Larinioides sclopetarius</name>
    <dbReference type="NCBI Taxonomy" id="280406"/>
    <lineage>
        <taxon>Eukaryota</taxon>
        <taxon>Metazoa</taxon>
        <taxon>Ecdysozoa</taxon>
        <taxon>Arthropoda</taxon>
        <taxon>Chelicerata</taxon>
        <taxon>Arachnida</taxon>
        <taxon>Araneae</taxon>
        <taxon>Araneomorphae</taxon>
        <taxon>Entelegynae</taxon>
        <taxon>Araneoidea</taxon>
        <taxon>Araneidae</taxon>
        <taxon>Larinioides</taxon>
    </lineage>
</organism>
<sequence length="82" mass="9919">MSICHPRKQYFQHFTQPEVSINFQSSNISLISPEERGLVIHSYSETFYHKPERNFKSKKNWDRIKLWNNSRLSRPLINQEIL</sequence>
<evidence type="ECO:0000313" key="1">
    <source>
        <dbReference type="EMBL" id="CAL1275616.1"/>
    </source>
</evidence>